<feature type="domain" description="Suppressor of fused-like" evidence="2">
    <location>
        <begin position="58"/>
        <end position="230"/>
    </location>
</feature>
<evidence type="ECO:0000256" key="1">
    <source>
        <dbReference type="SAM" id="MobiDB-lite"/>
    </source>
</evidence>
<dbReference type="RefSeq" id="WP_057634768.1">
    <property type="nucleotide sequence ID" value="NZ_LDJI01000025.1"/>
</dbReference>
<gene>
    <name evidence="3" type="ORF">ABB26_12905</name>
</gene>
<feature type="region of interest" description="Disordered" evidence="1">
    <location>
        <begin position="1"/>
        <end position="30"/>
    </location>
</feature>
<dbReference type="InterPro" id="IPR037181">
    <property type="entry name" value="SUFU_N"/>
</dbReference>
<dbReference type="AlphaFoldDB" id="A0A0R0C197"/>
<reference evidence="3 4" key="1">
    <citation type="submission" date="2015-05" db="EMBL/GenBank/DDBJ databases">
        <title>Genome sequencing and analysis of members of genus Stenotrophomonas.</title>
        <authorList>
            <person name="Patil P.P."/>
            <person name="Midha S."/>
            <person name="Patil P.B."/>
        </authorList>
    </citation>
    <scope>NUCLEOTIDE SEQUENCE [LARGE SCALE GENOMIC DNA]</scope>
    <source>
        <strain evidence="3 4">DSM 18929</strain>
    </source>
</reference>
<proteinExistence type="predicted"/>
<accession>A0A0R0C197</accession>
<keyword evidence="4" id="KW-1185">Reference proteome</keyword>
<comment type="caution">
    <text evidence="3">The sequence shown here is derived from an EMBL/GenBank/DDBJ whole genome shotgun (WGS) entry which is preliminary data.</text>
</comment>
<evidence type="ECO:0000259" key="2">
    <source>
        <dbReference type="Pfam" id="PF05076"/>
    </source>
</evidence>
<name>A0A0R0C197_9GAMM</name>
<organism evidence="3 4">
    <name type="scientific">Stenotrophomonas humi</name>
    <dbReference type="NCBI Taxonomy" id="405444"/>
    <lineage>
        <taxon>Bacteria</taxon>
        <taxon>Pseudomonadati</taxon>
        <taxon>Pseudomonadota</taxon>
        <taxon>Gammaproteobacteria</taxon>
        <taxon>Lysobacterales</taxon>
        <taxon>Lysobacteraceae</taxon>
        <taxon>Stenotrophomonas</taxon>
    </lineage>
</organism>
<dbReference type="SUPFAM" id="SSF103359">
    <property type="entry name" value="Suppressor of Fused, N-terminal domain"/>
    <property type="match status" value="1"/>
</dbReference>
<dbReference type="PATRIC" id="fig|405444.3.peg.1678"/>
<dbReference type="Proteomes" id="UP000050864">
    <property type="component" value="Unassembled WGS sequence"/>
</dbReference>
<evidence type="ECO:0000313" key="3">
    <source>
        <dbReference type="EMBL" id="KRG63179.1"/>
    </source>
</evidence>
<sequence>MRNRNDEMSPGGSAIVLHEPPTDFTPARGQSSIGEISTHIEHHLGPIANVFHELISDAVHLDVHVVMPTADCPNIRLVTSGMSDLPMTLGEGVEASPYLELMLTLPADWPLQQEQLQDERNYWPIRLLKTLARFPHKYGTWLGLGHTVPNGDPAEPYAPGVGFDGAILLLALSAPDAFDELQVSDGRTIEFLSVVPLYPEEMALKLSHGTDALIDLLSDNDIGDVIEPGRSNPAVAVF</sequence>
<protein>
    <submittedName>
        <fullName evidence="3">Ankyrin</fullName>
    </submittedName>
</protein>
<dbReference type="OrthoDB" id="4827574at2"/>
<dbReference type="InterPro" id="IPR020941">
    <property type="entry name" value="SUFU-like_domain"/>
</dbReference>
<dbReference type="STRING" id="405444.ABB26_12905"/>
<dbReference type="Pfam" id="PF05076">
    <property type="entry name" value="SUFU"/>
    <property type="match status" value="1"/>
</dbReference>
<evidence type="ECO:0000313" key="4">
    <source>
        <dbReference type="Proteomes" id="UP000050864"/>
    </source>
</evidence>
<dbReference type="EMBL" id="LDJI01000025">
    <property type="protein sequence ID" value="KRG63179.1"/>
    <property type="molecule type" value="Genomic_DNA"/>
</dbReference>